<dbReference type="PANTHER" id="PTHR24252:SF7">
    <property type="entry name" value="HYALIN"/>
    <property type="match status" value="1"/>
</dbReference>
<dbReference type="SUPFAM" id="SSF50494">
    <property type="entry name" value="Trypsin-like serine proteases"/>
    <property type="match status" value="1"/>
</dbReference>
<name>A0A9Q0MEC1_BLOTA</name>
<keyword evidence="10" id="KW-1015">Disulfide bond</keyword>
<evidence type="ECO:0000256" key="6">
    <source>
        <dbReference type="ARBA" id="ARBA00022801"/>
    </source>
</evidence>
<organism evidence="17 18">
    <name type="scientific">Blomia tropicalis</name>
    <name type="common">Mite</name>
    <dbReference type="NCBI Taxonomy" id="40697"/>
    <lineage>
        <taxon>Eukaryota</taxon>
        <taxon>Metazoa</taxon>
        <taxon>Ecdysozoa</taxon>
        <taxon>Arthropoda</taxon>
        <taxon>Chelicerata</taxon>
        <taxon>Arachnida</taxon>
        <taxon>Acari</taxon>
        <taxon>Acariformes</taxon>
        <taxon>Sarcoptiformes</taxon>
        <taxon>Astigmata</taxon>
        <taxon>Glycyphagoidea</taxon>
        <taxon>Echimyopodidae</taxon>
        <taxon>Blomia</taxon>
    </lineage>
</organism>
<evidence type="ECO:0000313" key="18">
    <source>
        <dbReference type="Proteomes" id="UP001142055"/>
    </source>
</evidence>
<evidence type="ECO:0000256" key="11">
    <source>
        <dbReference type="ARBA" id="ARBA00052079"/>
    </source>
</evidence>
<proteinExistence type="predicted"/>
<dbReference type="OrthoDB" id="6514235at2759"/>
<gene>
    <name evidence="17" type="ORF">RDWZM_002469</name>
</gene>
<comment type="catalytic activity">
    <reaction evidence="11">
        <text>Selective cleavage of 103-Arg-|-Ser-104 and 124-Ile-|-Ile-125 bonds in Limulus clotting factor B to form activated factor B. Cleavage of -Pro-Arg-|-Xaa- bonds in synthetic substrates.</text>
        <dbReference type="EC" id="3.4.21.84"/>
    </reaction>
</comment>
<keyword evidence="18" id="KW-1185">Reference proteome</keyword>
<dbReference type="PROSITE" id="PS50240">
    <property type="entry name" value="TRYPSIN_DOM"/>
    <property type="match status" value="1"/>
</dbReference>
<dbReference type="CDD" id="cd00190">
    <property type="entry name" value="Tryp_SPc"/>
    <property type="match status" value="1"/>
</dbReference>
<keyword evidence="1" id="KW-0245">EGF-like domain</keyword>
<dbReference type="InterPro" id="IPR001314">
    <property type="entry name" value="Peptidase_S1A"/>
</dbReference>
<keyword evidence="7" id="KW-0353">Hemolymph clotting</keyword>
<evidence type="ECO:0000256" key="15">
    <source>
        <dbReference type="SAM" id="SignalP"/>
    </source>
</evidence>
<keyword evidence="5" id="KW-0430">Lectin</keyword>
<dbReference type="GO" id="GO:0030246">
    <property type="term" value="F:carbohydrate binding"/>
    <property type="evidence" value="ECO:0007669"/>
    <property type="project" value="UniProtKB-KW"/>
</dbReference>
<keyword evidence="3 13" id="KW-0645">Protease</keyword>
<evidence type="ECO:0000256" key="12">
    <source>
        <dbReference type="ARBA" id="ARBA00066707"/>
    </source>
</evidence>
<evidence type="ECO:0000256" key="10">
    <source>
        <dbReference type="ARBA" id="ARBA00023157"/>
    </source>
</evidence>
<evidence type="ECO:0000256" key="4">
    <source>
        <dbReference type="ARBA" id="ARBA00022729"/>
    </source>
</evidence>
<keyword evidence="2" id="KW-0768">Sushi</keyword>
<evidence type="ECO:0000256" key="2">
    <source>
        <dbReference type="ARBA" id="ARBA00022659"/>
    </source>
</evidence>
<evidence type="ECO:0000256" key="1">
    <source>
        <dbReference type="ARBA" id="ARBA00022536"/>
    </source>
</evidence>
<dbReference type="PROSITE" id="PS00134">
    <property type="entry name" value="TRYPSIN_HIS"/>
    <property type="match status" value="1"/>
</dbReference>
<dbReference type="PRINTS" id="PR00722">
    <property type="entry name" value="CHYMOTRYPSIN"/>
</dbReference>
<dbReference type="FunFam" id="2.40.10.10:FF:000120">
    <property type="entry name" value="Putative serine protease"/>
    <property type="match status" value="1"/>
</dbReference>
<dbReference type="InterPro" id="IPR043504">
    <property type="entry name" value="Peptidase_S1_PA_chymotrypsin"/>
</dbReference>
<dbReference type="GO" id="GO:0007155">
    <property type="term" value="P:cell adhesion"/>
    <property type="evidence" value="ECO:0007669"/>
    <property type="project" value="UniProtKB-KW"/>
</dbReference>
<evidence type="ECO:0000256" key="13">
    <source>
        <dbReference type="RuleBase" id="RU363034"/>
    </source>
</evidence>
<sequence length="549" mass="59981">MEHIFLPSLLLLSLFTNRCLSIESTKDDHSSNNANASIDLTNRANLDMILNGGFGLIQQAQSHPRLPNNPLAILQLFWNYLLYSRPQSPTTMPGMPGMPGMPPQPSPPFMPQIPPMNPPPFVPQGPGHIMPPFIPQNPIKPQIPPMNPPPASQNPIMPPFMPQVPMHPPMIPQVPMNPSIIPQSPMIPPFMPPSSMNPSFGPPVMPPFGPPPMMPPMPFTTESSEQSDMTTESPSLEPSSDLTTQPSASFPVAPTTPAMAPNRFLFPYCGLTITQMTHLGSRTNHQVRIVGGRDTAIDLVPWQVSLQRIRNNQIKHYCGGSIIHSNWVLTAAHCLDWCTNKRGQLTAATRNLLVVAGVNSAQQFTSQSNFRRGWRLPGVQRRVIQAFIFPGYVKSKSHNDIALLRLDRPMQLFPLSKVNTVCLPAPGMEVPSNMATSSGWGQTVEKGKQSYYLRTVNVPVVNDSICSNAYGSSYDPHQMICAGDEGKDSCQGDSGGPLYLMDPEIERTAQFGVTSFGYGCGRAGFPGIYTKVANYVGWIVGTLQGNAMG</sequence>
<keyword evidence="4 15" id="KW-0732">Signal</keyword>
<keyword evidence="9" id="KW-0130">Cell adhesion</keyword>
<dbReference type="EMBL" id="JAPWDV010000001">
    <property type="protein sequence ID" value="KAJ6223924.1"/>
    <property type="molecule type" value="Genomic_DNA"/>
</dbReference>
<evidence type="ECO:0000256" key="9">
    <source>
        <dbReference type="ARBA" id="ARBA00022889"/>
    </source>
</evidence>
<dbReference type="InterPro" id="IPR001254">
    <property type="entry name" value="Trypsin_dom"/>
</dbReference>
<dbReference type="GO" id="GO:0004252">
    <property type="term" value="F:serine-type endopeptidase activity"/>
    <property type="evidence" value="ECO:0007669"/>
    <property type="project" value="InterPro"/>
</dbReference>
<dbReference type="SMART" id="SM00020">
    <property type="entry name" value="Tryp_SPc"/>
    <property type="match status" value="1"/>
</dbReference>
<dbReference type="InterPro" id="IPR009003">
    <property type="entry name" value="Peptidase_S1_PA"/>
</dbReference>
<evidence type="ECO:0000256" key="7">
    <source>
        <dbReference type="ARBA" id="ARBA00022820"/>
    </source>
</evidence>
<keyword evidence="8 13" id="KW-0720">Serine protease</keyword>
<feature type="domain" description="Peptidase S1" evidence="16">
    <location>
        <begin position="289"/>
        <end position="544"/>
    </location>
</feature>
<reference evidence="17" key="1">
    <citation type="submission" date="2022-12" db="EMBL/GenBank/DDBJ databases">
        <title>Genome assemblies of Blomia tropicalis.</title>
        <authorList>
            <person name="Cui Y."/>
        </authorList>
    </citation>
    <scope>NUCLEOTIDE SEQUENCE</scope>
    <source>
        <tissue evidence="17">Adult mites</tissue>
    </source>
</reference>
<evidence type="ECO:0000313" key="17">
    <source>
        <dbReference type="EMBL" id="KAJ6223924.1"/>
    </source>
</evidence>
<evidence type="ECO:0000256" key="3">
    <source>
        <dbReference type="ARBA" id="ARBA00022670"/>
    </source>
</evidence>
<dbReference type="InterPro" id="IPR033116">
    <property type="entry name" value="TRYPSIN_SER"/>
</dbReference>
<dbReference type="EC" id="3.4.21.84" evidence="12"/>
<evidence type="ECO:0000259" key="16">
    <source>
        <dbReference type="PROSITE" id="PS50240"/>
    </source>
</evidence>
<feature type="compositionally biased region" description="Polar residues" evidence="14">
    <location>
        <begin position="220"/>
        <end position="248"/>
    </location>
</feature>
<dbReference type="PROSITE" id="PS00135">
    <property type="entry name" value="TRYPSIN_SER"/>
    <property type="match status" value="1"/>
</dbReference>
<dbReference type="Gene3D" id="2.40.10.10">
    <property type="entry name" value="Trypsin-like serine proteases"/>
    <property type="match status" value="1"/>
</dbReference>
<feature type="signal peptide" evidence="15">
    <location>
        <begin position="1"/>
        <end position="21"/>
    </location>
</feature>
<dbReference type="GO" id="GO:0042381">
    <property type="term" value="P:hemolymph coagulation"/>
    <property type="evidence" value="ECO:0007669"/>
    <property type="project" value="UniProtKB-KW"/>
</dbReference>
<evidence type="ECO:0000256" key="14">
    <source>
        <dbReference type="SAM" id="MobiDB-lite"/>
    </source>
</evidence>
<dbReference type="Pfam" id="PF00089">
    <property type="entry name" value="Trypsin"/>
    <property type="match status" value="1"/>
</dbReference>
<protein>
    <recommendedName>
        <fullName evidence="12">limulus clotting factor C</fullName>
        <ecNumber evidence="12">3.4.21.84</ecNumber>
    </recommendedName>
</protein>
<evidence type="ECO:0000256" key="5">
    <source>
        <dbReference type="ARBA" id="ARBA00022734"/>
    </source>
</evidence>
<feature type="chain" id="PRO_5040140763" description="limulus clotting factor C" evidence="15">
    <location>
        <begin position="22"/>
        <end position="549"/>
    </location>
</feature>
<feature type="region of interest" description="Disordered" evidence="14">
    <location>
        <begin position="214"/>
        <end position="255"/>
    </location>
</feature>
<dbReference type="InterPro" id="IPR018114">
    <property type="entry name" value="TRYPSIN_HIS"/>
</dbReference>
<accession>A0A9Q0MEC1</accession>
<comment type="caution">
    <text evidence="17">The sequence shown here is derived from an EMBL/GenBank/DDBJ whole genome shotgun (WGS) entry which is preliminary data.</text>
</comment>
<dbReference type="GO" id="GO:0006508">
    <property type="term" value="P:proteolysis"/>
    <property type="evidence" value="ECO:0007669"/>
    <property type="project" value="UniProtKB-KW"/>
</dbReference>
<dbReference type="Proteomes" id="UP001142055">
    <property type="component" value="Chromosome 1"/>
</dbReference>
<evidence type="ECO:0000256" key="8">
    <source>
        <dbReference type="ARBA" id="ARBA00022825"/>
    </source>
</evidence>
<keyword evidence="6 13" id="KW-0378">Hydrolase</keyword>
<dbReference type="PANTHER" id="PTHR24252">
    <property type="entry name" value="ACROSIN-RELATED"/>
    <property type="match status" value="1"/>
</dbReference>
<dbReference type="AlphaFoldDB" id="A0A9Q0MEC1"/>